<keyword evidence="3" id="KW-0067">ATP-binding</keyword>
<keyword evidence="2" id="KW-0547">Nucleotide-binding</keyword>
<evidence type="ECO:0000313" key="7">
    <source>
        <dbReference type="Proteomes" id="UP000301751"/>
    </source>
</evidence>
<proteinExistence type="inferred from homology"/>
<dbReference type="EMBL" id="BJCL01000017">
    <property type="protein sequence ID" value="GCL65507.1"/>
    <property type="molecule type" value="Genomic_DNA"/>
</dbReference>
<comment type="similarity">
    <text evidence="1">Belongs to the TrbE/VirB4 family.</text>
</comment>
<evidence type="ECO:0000256" key="3">
    <source>
        <dbReference type="ARBA" id="ARBA00022840"/>
    </source>
</evidence>
<feature type="domain" description="CagE TrbE VirB component of type IV transporter system central" evidence="4">
    <location>
        <begin position="186"/>
        <end position="388"/>
    </location>
</feature>
<dbReference type="OrthoDB" id="9816422at2"/>
<dbReference type="SUPFAM" id="SSF52540">
    <property type="entry name" value="P-loop containing nucleoside triphosphate hydrolases"/>
    <property type="match status" value="1"/>
</dbReference>
<dbReference type="InterPro" id="IPR018145">
    <property type="entry name" value="CagE_TrbE_VirB_cntrl_dom"/>
</dbReference>
<protein>
    <submittedName>
        <fullName evidence="6">Type IV secretion system protein PtlC</fullName>
    </submittedName>
</protein>
<sequence>MFGAVSPERATPRYWERAGKESNVGEFVSIGAPLSQHDTATRSGDCLRVWRLDGVAFESAEFNLIKDRHDAWCNVLRNLPAGRTAIYHHRIHRRIHDRLTDATEPEFSAAFSKAYQDRISVAPMMSNELYITLLYRPFPSELAKRSARSEKTKQSLADHQAQTLATMEQQGALIERSLREFGPTLLGCYEQGGNLFWESGELFSFLINGVWRKVRFPTGPAYQALPDARLTFGGGMLEIRQGERRRYASMLSIKEFAGQVEPGTLGALLYEDSEFIETQSFSSLPRRQAMAALTTQRDQLLASDDAVVTQIEAMDVALDQLGDGQFVMGEYSYTLAVFGDTLEECGKRAASAVGALTETTAMELVPVDLVADAAWFSQQPGNFQWRPRKATISSRAFAALTCGHNFLRGKRDGNPWGEALALMRTPAGNPFYLNLHASPEGEDSEGKKLPGNTIVIGSTGSGKTTLLTGLLALTPKWAVRPRVVSFSLDRDTEIVIRALGGVFYTFDRNQPTGCNPFQRDVTPERIGFWTELVKQCIASPEMPLLPNDHEAIARAVATVAALKPELRWFSTVRQSLPRSGANSLYDRLGKWCRGGELGWVFDMADDRLGDLRSHMAIGFDYTGVLSSPDVRTPIMMYLLNVMDELVNGEPMIYHVAECWKALGDPAFAPFVKHKQKTIRKMNGLGLFDTQEVADLLSNENGRTMIEQSVTKLVLPNADADRDEYVGGLGLTDAEFAIVKSLGATGSRRFLCKQGTDSVQCEFDLGGMNDFLAVLSSTTDNVELLDQIRAEFGDAPTTWLPLFYQRVRDRRSHARRAA</sequence>
<comment type="caution">
    <text evidence="6">The sequence shown here is derived from an EMBL/GenBank/DDBJ whole genome shotgun (WGS) entry which is preliminary data.</text>
</comment>
<dbReference type="RefSeq" id="WP_137735216.1">
    <property type="nucleotide sequence ID" value="NZ_BJCL01000017.1"/>
</dbReference>
<dbReference type="Proteomes" id="UP000301751">
    <property type="component" value="Unassembled WGS sequence"/>
</dbReference>
<dbReference type="PANTHER" id="PTHR30121">
    <property type="entry name" value="UNCHARACTERIZED PROTEIN YJGR-RELATED"/>
    <property type="match status" value="1"/>
</dbReference>
<dbReference type="Pfam" id="PF03135">
    <property type="entry name" value="CagE_TrbE_VirB"/>
    <property type="match status" value="1"/>
</dbReference>
<feature type="domain" description="TraG P-loop" evidence="5">
    <location>
        <begin position="634"/>
        <end position="743"/>
    </location>
</feature>
<dbReference type="PANTHER" id="PTHR30121:SF12">
    <property type="entry name" value="TYPE IV SECRETION SYSTEM PROTEIN CAGE"/>
    <property type="match status" value="1"/>
</dbReference>
<reference evidence="7" key="1">
    <citation type="submission" date="2019-03" db="EMBL/GenBank/DDBJ databases">
        <title>Aquabacterium pictum sp.nov., the first bacteriochlorophyll a-containing freshwater bacterium in the genus Aquabacterium of the class Betaproteobacteria.</title>
        <authorList>
            <person name="Hirose S."/>
            <person name="Tank M."/>
            <person name="Hara E."/>
            <person name="Tamaki H."/>
            <person name="Takaichi S."/>
            <person name="Haruta S."/>
            <person name="Hanada S."/>
        </authorList>
    </citation>
    <scope>NUCLEOTIDE SEQUENCE [LARGE SCALE GENOMIC DNA]</scope>
    <source>
        <strain evidence="7">W35</strain>
    </source>
</reference>
<dbReference type="InterPro" id="IPR051162">
    <property type="entry name" value="T4SS_component"/>
</dbReference>
<keyword evidence="7" id="KW-1185">Reference proteome</keyword>
<evidence type="ECO:0000256" key="2">
    <source>
        <dbReference type="ARBA" id="ARBA00022741"/>
    </source>
</evidence>
<dbReference type="GO" id="GO:0005524">
    <property type="term" value="F:ATP binding"/>
    <property type="evidence" value="ECO:0007669"/>
    <property type="project" value="UniProtKB-KW"/>
</dbReference>
<gene>
    <name evidence="6" type="ORF">AQPW35_45880</name>
</gene>
<evidence type="ECO:0000313" key="6">
    <source>
        <dbReference type="EMBL" id="GCL65507.1"/>
    </source>
</evidence>
<evidence type="ECO:0000256" key="1">
    <source>
        <dbReference type="ARBA" id="ARBA00006512"/>
    </source>
</evidence>
<dbReference type="Gene3D" id="3.40.50.300">
    <property type="entry name" value="P-loop containing nucleotide triphosphate hydrolases"/>
    <property type="match status" value="1"/>
</dbReference>
<name>A0A480AZI4_9BURK</name>
<dbReference type="InterPro" id="IPR027417">
    <property type="entry name" value="P-loop_NTPase"/>
</dbReference>
<dbReference type="InterPro" id="IPR043964">
    <property type="entry name" value="P-loop_TraG"/>
</dbReference>
<evidence type="ECO:0000259" key="5">
    <source>
        <dbReference type="Pfam" id="PF19044"/>
    </source>
</evidence>
<evidence type="ECO:0000259" key="4">
    <source>
        <dbReference type="Pfam" id="PF03135"/>
    </source>
</evidence>
<accession>A0A480AZI4</accession>
<organism evidence="6 7">
    <name type="scientific">Pseudaquabacterium pictum</name>
    <dbReference type="NCBI Taxonomy" id="2315236"/>
    <lineage>
        <taxon>Bacteria</taxon>
        <taxon>Pseudomonadati</taxon>
        <taxon>Pseudomonadota</taxon>
        <taxon>Betaproteobacteria</taxon>
        <taxon>Burkholderiales</taxon>
        <taxon>Sphaerotilaceae</taxon>
        <taxon>Pseudaquabacterium</taxon>
    </lineage>
</organism>
<dbReference type="AlphaFoldDB" id="A0A480AZI4"/>
<dbReference type="Pfam" id="PF19044">
    <property type="entry name" value="P-loop_TraG"/>
    <property type="match status" value="1"/>
</dbReference>